<dbReference type="SUPFAM" id="SSF52540">
    <property type="entry name" value="P-loop containing nucleoside triphosphate hydrolases"/>
    <property type="match status" value="1"/>
</dbReference>
<dbReference type="InterPro" id="IPR024156">
    <property type="entry name" value="Small_GTPase_ARF"/>
</dbReference>
<dbReference type="Gene3D" id="3.40.50.300">
    <property type="entry name" value="P-loop containing nucleotide triphosphate hydrolases"/>
    <property type="match status" value="1"/>
</dbReference>
<sequence>MDSDSFVEPEVAPVSATFSPQILAAASLLLAVVVLGFVLLCTRRKSRSAGQHLLLVGPPDAGKTAILSSLAYKQTLPSHTSLQTNSSVITLAGAKKTVAVVDIPGHPRLRNQVNEHVSDAKAIAFVVDSSTISRNGPAVAEHLHVVLNAITSLPPSQVLPTLIILAHKSDLVKAGSSSTTPAAQAVNRVKTILERELEKRRVAQSGGVGVEGLGEEGERTEMGGLECTGEKGVFQFDTWEGGEVVFLGTSTKVADEKSGLDSLEEWFEENA</sequence>
<name>A0ABQ0MA07_MYCCL</name>
<organism evidence="12 13">
    <name type="scientific">Mycena chlorophos</name>
    <name type="common">Agaric fungus</name>
    <name type="synonym">Agaricus chlorophos</name>
    <dbReference type="NCBI Taxonomy" id="658473"/>
    <lineage>
        <taxon>Eukaryota</taxon>
        <taxon>Fungi</taxon>
        <taxon>Dikarya</taxon>
        <taxon>Basidiomycota</taxon>
        <taxon>Agaricomycotina</taxon>
        <taxon>Agaricomycetes</taxon>
        <taxon>Agaricomycetidae</taxon>
        <taxon>Agaricales</taxon>
        <taxon>Marasmiineae</taxon>
        <taxon>Mycenaceae</taxon>
        <taxon>Mycena</taxon>
    </lineage>
</organism>
<keyword evidence="9 11" id="KW-0472">Membrane</keyword>
<keyword evidence="4 11" id="KW-0812">Transmembrane</keyword>
<evidence type="ECO:0000256" key="10">
    <source>
        <dbReference type="ARBA" id="ARBA00023170"/>
    </source>
</evidence>
<evidence type="ECO:0000256" key="9">
    <source>
        <dbReference type="ARBA" id="ARBA00023136"/>
    </source>
</evidence>
<dbReference type="Proteomes" id="UP000815677">
    <property type="component" value="Unassembled WGS sequence"/>
</dbReference>
<gene>
    <name evidence="12" type="ORF">MCHLO_16257</name>
</gene>
<evidence type="ECO:0000256" key="3">
    <source>
        <dbReference type="ARBA" id="ARBA00020256"/>
    </source>
</evidence>
<keyword evidence="10" id="KW-0675">Receptor</keyword>
<keyword evidence="6" id="KW-0256">Endoplasmic reticulum</keyword>
<comment type="similarity">
    <text evidence="2">Belongs to the SRP receptor beta subunit family.</text>
</comment>
<evidence type="ECO:0000313" key="12">
    <source>
        <dbReference type="EMBL" id="GAT60053.1"/>
    </source>
</evidence>
<protein>
    <recommendedName>
        <fullName evidence="3">Signal recognition particle receptor subunit beta</fullName>
    </recommendedName>
</protein>
<dbReference type="PANTHER" id="PTHR11711">
    <property type="entry name" value="ADP RIBOSYLATION FACTOR-RELATED"/>
    <property type="match status" value="1"/>
</dbReference>
<evidence type="ECO:0000313" key="13">
    <source>
        <dbReference type="Proteomes" id="UP000815677"/>
    </source>
</evidence>
<dbReference type="Pfam" id="PF09439">
    <property type="entry name" value="SRPRB"/>
    <property type="match status" value="1"/>
</dbReference>
<accession>A0ABQ0MA07</accession>
<evidence type="ECO:0000256" key="7">
    <source>
        <dbReference type="ARBA" id="ARBA00022989"/>
    </source>
</evidence>
<evidence type="ECO:0000256" key="1">
    <source>
        <dbReference type="ARBA" id="ARBA00004389"/>
    </source>
</evidence>
<keyword evidence="13" id="KW-1185">Reference proteome</keyword>
<keyword evidence="5" id="KW-0547">Nucleotide-binding</keyword>
<proteinExistence type="inferred from homology"/>
<evidence type="ECO:0000256" key="2">
    <source>
        <dbReference type="ARBA" id="ARBA00005619"/>
    </source>
</evidence>
<feature type="transmembrane region" description="Helical" evidence="11">
    <location>
        <begin position="20"/>
        <end position="41"/>
    </location>
</feature>
<dbReference type="InterPro" id="IPR019009">
    <property type="entry name" value="SRP_receptor_beta_su"/>
</dbReference>
<keyword evidence="7 11" id="KW-1133">Transmembrane helix</keyword>
<comment type="subcellular location">
    <subcellularLocation>
        <location evidence="1">Endoplasmic reticulum membrane</location>
        <topology evidence="1">Single-pass membrane protein</topology>
    </subcellularLocation>
</comment>
<dbReference type="InterPro" id="IPR027417">
    <property type="entry name" value="P-loop_NTPase"/>
</dbReference>
<evidence type="ECO:0000256" key="8">
    <source>
        <dbReference type="ARBA" id="ARBA00023134"/>
    </source>
</evidence>
<evidence type="ECO:0000256" key="6">
    <source>
        <dbReference type="ARBA" id="ARBA00022824"/>
    </source>
</evidence>
<dbReference type="EMBL" id="DF849930">
    <property type="protein sequence ID" value="GAT60053.1"/>
    <property type="molecule type" value="Genomic_DNA"/>
</dbReference>
<reference evidence="12" key="1">
    <citation type="submission" date="2014-09" db="EMBL/GenBank/DDBJ databases">
        <title>Genome sequence of the luminous mushroom Mycena chlorophos for searching fungal bioluminescence genes.</title>
        <authorList>
            <person name="Tanaka Y."/>
            <person name="Kasuga D."/>
            <person name="Oba Y."/>
            <person name="Hase S."/>
            <person name="Sato K."/>
            <person name="Oba Y."/>
            <person name="Sakakibara Y."/>
        </authorList>
    </citation>
    <scope>NUCLEOTIDE SEQUENCE</scope>
</reference>
<evidence type="ECO:0000256" key="5">
    <source>
        <dbReference type="ARBA" id="ARBA00022741"/>
    </source>
</evidence>
<evidence type="ECO:0000256" key="11">
    <source>
        <dbReference type="SAM" id="Phobius"/>
    </source>
</evidence>
<keyword evidence="8" id="KW-0342">GTP-binding</keyword>
<evidence type="ECO:0000256" key="4">
    <source>
        <dbReference type="ARBA" id="ARBA00022692"/>
    </source>
</evidence>